<evidence type="ECO:0000256" key="2">
    <source>
        <dbReference type="ARBA" id="ARBA00022448"/>
    </source>
</evidence>
<keyword evidence="5" id="KW-0067">ATP-binding</keyword>
<dbReference type="PROSITE" id="PS00211">
    <property type="entry name" value="ABC_TRANSPORTER_1"/>
    <property type="match status" value="1"/>
</dbReference>
<reference evidence="5 6" key="1">
    <citation type="submission" date="2019-03" db="EMBL/GenBank/DDBJ databases">
        <title>Metabolic potential of uncultured bacteria and archaea associated with petroleum seepage in deep-sea sediments.</title>
        <authorList>
            <person name="Dong X."/>
            <person name="Hubert C."/>
        </authorList>
    </citation>
    <scope>NUCLEOTIDE SEQUENCE [LARGE SCALE GENOMIC DNA]</scope>
    <source>
        <strain evidence="5">E44_bin7</strain>
    </source>
</reference>
<dbReference type="InterPro" id="IPR003439">
    <property type="entry name" value="ABC_transporter-like_ATP-bd"/>
</dbReference>
<dbReference type="SUPFAM" id="SSF52540">
    <property type="entry name" value="P-loop containing nucleoside triphosphate hydrolases"/>
    <property type="match status" value="1"/>
</dbReference>
<dbReference type="GO" id="GO:0005524">
    <property type="term" value="F:ATP binding"/>
    <property type="evidence" value="ECO:0007669"/>
    <property type="project" value="UniProtKB-KW"/>
</dbReference>
<protein>
    <submittedName>
        <fullName evidence="5">ATP-binding cassette domain-containing protein</fullName>
    </submittedName>
</protein>
<dbReference type="PANTHER" id="PTHR43820:SF2">
    <property type="entry name" value="ABC TRANSPORTER ATP-BINDING PROTEIN"/>
    <property type="match status" value="1"/>
</dbReference>
<evidence type="ECO:0000313" key="5">
    <source>
        <dbReference type="EMBL" id="TET10703.1"/>
    </source>
</evidence>
<gene>
    <name evidence="5" type="ORF">E3J84_03700</name>
</gene>
<accession>A0A523RY53</accession>
<keyword evidence="3" id="KW-0029">Amino-acid transport</keyword>
<dbReference type="Pfam" id="PF00005">
    <property type="entry name" value="ABC_tran"/>
    <property type="match status" value="1"/>
</dbReference>
<feature type="non-terminal residue" evidence="5">
    <location>
        <position position="1"/>
    </location>
</feature>
<organism evidence="5 6">
    <name type="scientific">Aerophobetes bacterium</name>
    <dbReference type="NCBI Taxonomy" id="2030807"/>
    <lineage>
        <taxon>Bacteria</taxon>
        <taxon>Candidatus Aerophobota</taxon>
    </lineage>
</organism>
<dbReference type="Gene3D" id="3.40.50.300">
    <property type="entry name" value="P-loop containing nucleotide triphosphate hydrolases"/>
    <property type="match status" value="1"/>
</dbReference>
<dbReference type="AlphaFoldDB" id="A0A523RY53"/>
<keyword evidence="5" id="KW-0547">Nucleotide-binding</keyword>
<dbReference type="GO" id="GO:0015807">
    <property type="term" value="P:L-amino acid transport"/>
    <property type="evidence" value="ECO:0007669"/>
    <property type="project" value="TreeGrafter"/>
</dbReference>
<comment type="caution">
    <text evidence="5">The sequence shown here is derived from an EMBL/GenBank/DDBJ whole genome shotgun (WGS) entry which is preliminary data.</text>
</comment>
<dbReference type="GO" id="GO:0015658">
    <property type="term" value="F:branched-chain amino acid transmembrane transporter activity"/>
    <property type="evidence" value="ECO:0007669"/>
    <property type="project" value="TreeGrafter"/>
</dbReference>
<comment type="similarity">
    <text evidence="1">Belongs to the ABC transporter superfamily.</text>
</comment>
<dbReference type="InterPro" id="IPR017871">
    <property type="entry name" value="ABC_transporter-like_CS"/>
</dbReference>
<dbReference type="InterPro" id="IPR027417">
    <property type="entry name" value="P-loop_NTPase"/>
</dbReference>
<evidence type="ECO:0000313" key="6">
    <source>
        <dbReference type="Proteomes" id="UP000316360"/>
    </source>
</evidence>
<dbReference type="GO" id="GO:0016887">
    <property type="term" value="F:ATP hydrolysis activity"/>
    <property type="evidence" value="ECO:0007669"/>
    <property type="project" value="InterPro"/>
</dbReference>
<evidence type="ECO:0000256" key="1">
    <source>
        <dbReference type="ARBA" id="ARBA00005417"/>
    </source>
</evidence>
<proteinExistence type="inferred from homology"/>
<feature type="domain" description="ABC transporter" evidence="4">
    <location>
        <begin position="6"/>
        <end position="93"/>
    </location>
</feature>
<name>A0A523RY53_UNCAE</name>
<dbReference type="EMBL" id="SOKJ01000209">
    <property type="protein sequence ID" value="TET10703.1"/>
    <property type="molecule type" value="Genomic_DNA"/>
</dbReference>
<sequence length="165" mass="18542">GKSSYEIAQMGIGLVPGDREIFPDLTVWENLDIGRKNPKEDGWTFEKVFTLFPALEVIQTRKGGYLSGGEQQMLAVARTLMGNPGLLLLDEPSEGLAPIIAKELQKQIIKLRDKGETILLAEQNFQFCLETCSRSYVLEKGQIAWQGTIEDLKNKEEVKARYLLL</sequence>
<dbReference type="InterPro" id="IPR052156">
    <property type="entry name" value="BCAA_Transport_ATP-bd_LivF"/>
</dbReference>
<dbReference type="Proteomes" id="UP000316360">
    <property type="component" value="Unassembled WGS sequence"/>
</dbReference>
<evidence type="ECO:0000259" key="4">
    <source>
        <dbReference type="Pfam" id="PF00005"/>
    </source>
</evidence>
<dbReference type="PANTHER" id="PTHR43820">
    <property type="entry name" value="HIGH-AFFINITY BRANCHED-CHAIN AMINO ACID TRANSPORT ATP-BINDING PROTEIN LIVF"/>
    <property type="match status" value="1"/>
</dbReference>
<evidence type="ECO:0000256" key="3">
    <source>
        <dbReference type="ARBA" id="ARBA00022970"/>
    </source>
</evidence>
<keyword evidence="2" id="KW-0813">Transport</keyword>